<accession>X1LH86</accession>
<protein>
    <submittedName>
        <fullName evidence="1">Uncharacterized protein</fullName>
    </submittedName>
</protein>
<name>X1LH86_9ZZZZ</name>
<gene>
    <name evidence="1" type="ORF">S03H2_70040</name>
</gene>
<feature type="non-terminal residue" evidence="1">
    <location>
        <position position="1"/>
    </location>
</feature>
<dbReference type="EMBL" id="BARU01046428">
    <property type="protein sequence ID" value="GAI01750.1"/>
    <property type="molecule type" value="Genomic_DNA"/>
</dbReference>
<organism evidence="1">
    <name type="scientific">marine sediment metagenome</name>
    <dbReference type="NCBI Taxonomy" id="412755"/>
    <lineage>
        <taxon>unclassified sequences</taxon>
        <taxon>metagenomes</taxon>
        <taxon>ecological metagenomes</taxon>
    </lineage>
</organism>
<dbReference type="AlphaFoldDB" id="X1LH86"/>
<proteinExistence type="predicted"/>
<sequence>YVLIGYDTTFKEDLYRVKRLRSITDKKGPPIKAYVMNYNNELKSRKYKDFIRWVNNPWINNSCDWEEYKKCI</sequence>
<evidence type="ECO:0000313" key="1">
    <source>
        <dbReference type="EMBL" id="GAI01750.1"/>
    </source>
</evidence>
<comment type="caution">
    <text evidence="1">The sequence shown here is derived from an EMBL/GenBank/DDBJ whole genome shotgun (WGS) entry which is preliminary data.</text>
</comment>
<reference evidence="1" key="1">
    <citation type="journal article" date="2014" name="Front. Microbiol.">
        <title>High frequency of phylogenetically diverse reductive dehalogenase-homologous genes in deep subseafloor sedimentary metagenomes.</title>
        <authorList>
            <person name="Kawai M."/>
            <person name="Futagami T."/>
            <person name="Toyoda A."/>
            <person name="Takaki Y."/>
            <person name="Nishi S."/>
            <person name="Hori S."/>
            <person name="Arai W."/>
            <person name="Tsubouchi T."/>
            <person name="Morono Y."/>
            <person name="Uchiyama I."/>
            <person name="Ito T."/>
            <person name="Fujiyama A."/>
            <person name="Inagaki F."/>
            <person name="Takami H."/>
        </authorList>
    </citation>
    <scope>NUCLEOTIDE SEQUENCE</scope>
    <source>
        <strain evidence="1">Expedition CK06-06</strain>
    </source>
</reference>